<dbReference type="Ensembl" id="ENSSSUT00005026000.1">
    <property type="protein sequence ID" value="ENSSSUP00005022698.1"/>
    <property type="gene ID" value="ENSSSUG00005014829.1"/>
</dbReference>
<proteinExistence type="predicted"/>
<dbReference type="AlphaFoldDB" id="A0A673UB04"/>
<dbReference type="OMA" id="SAFIVCQ"/>
<evidence type="ECO:0000313" key="2">
    <source>
        <dbReference type="Ensembl" id="ENSSSUP00005022698.1"/>
    </source>
</evidence>
<reference evidence="2" key="3">
    <citation type="submission" date="2025-09" db="UniProtKB">
        <authorList>
            <consortium name="Ensembl"/>
        </authorList>
    </citation>
    <scope>IDENTIFICATION</scope>
</reference>
<reference evidence="2 3" key="1">
    <citation type="submission" date="2019-05" db="EMBL/GenBank/DDBJ databases">
        <title>A Chromosome-scale Meerkat (S. suricatta) Genome Assembly.</title>
        <authorList>
            <person name="Dudchenko O."/>
            <person name="Lieberman Aiden E."/>
            <person name="Tung J."/>
            <person name="Barreiro L.B."/>
            <person name="Clutton-Brock T.H."/>
        </authorList>
    </citation>
    <scope>NUCLEOTIDE SEQUENCE [LARGE SCALE GENOMIC DNA]</scope>
</reference>
<evidence type="ECO:0000256" key="1">
    <source>
        <dbReference type="SAM" id="SignalP"/>
    </source>
</evidence>
<name>A0A673UB04_SURSU</name>
<reference evidence="2" key="2">
    <citation type="submission" date="2025-08" db="UniProtKB">
        <authorList>
            <consortium name="Ensembl"/>
        </authorList>
    </citation>
    <scope>IDENTIFICATION</scope>
</reference>
<protein>
    <recommendedName>
        <fullName evidence="4">Secreted protein</fullName>
    </recommendedName>
</protein>
<evidence type="ECO:0000313" key="3">
    <source>
        <dbReference type="Proteomes" id="UP000472268"/>
    </source>
</evidence>
<feature type="signal peptide" evidence="1">
    <location>
        <begin position="1"/>
        <end position="18"/>
    </location>
</feature>
<keyword evidence="3" id="KW-1185">Reference proteome</keyword>
<accession>A0A673UB04</accession>
<keyword evidence="1" id="KW-0732">Signal</keyword>
<sequence length="70" mass="7409">MVHMGLCVFLGGCPFIVCQRGPSLLPNKACVLHASGGHFNLCGNMNSGVKMKALYENAPILCVSRGTKSE</sequence>
<dbReference type="Proteomes" id="UP000472268">
    <property type="component" value="Chromosome 12"/>
</dbReference>
<evidence type="ECO:0008006" key="4">
    <source>
        <dbReference type="Google" id="ProtNLM"/>
    </source>
</evidence>
<feature type="chain" id="PRO_5025578943" description="Secreted protein" evidence="1">
    <location>
        <begin position="19"/>
        <end position="70"/>
    </location>
</feature>
<organism evidence="2 3">
    <name type="scientific">Suricata suricatta</name>
    <name type="common">Meerkat</name>
    <dbReference type="NCBI Taxonomy" id="37032"/>
    <lineage>
        <taxon>Eukaryota</taxon>
        <taxon>Metazoa</taxon>
        <taxon>Chordata</taxon>
        <taxon>Craniata</taxon>
        <taxon>Vertebrata</taxon>
        <taxon>Euteleostomi</taxon>
        <taxon>Mammalia</taxon>
        <taxon>Eutheria</taxon>
        <taxon>Laurasiatheria</taxon>
        <taxon>Carnivora</taxon>
        <taxon>Feliformia</taxon>
        <taxon>Herpestidae</taxon>
        <taxon>Suricata</taxon>
    </lineage>
</organism>